<keyword evidence="6" id="KW-1185">Reference proteome</keyword>
<dbReference type="Proteomes" id="UP000467700">
    <property type="component" value="Unassembled WGS sequence"/>
</dbReference>
<dbReference type="InterPro" id="IPR032675">
    <property type="entry name" value="LRR_dom_sf"/>
</dbReference>
<evidence type="ECO:0000313" key="5">
    <source>
        <dbReference type="EMBL" id="CAA7266751.1"/>
    </source>
</evidence>
<keyword evidence="2" id="KW-0433">Leucine-rich repeat</keyword>
<name>A0A8S0XW30_CYCAE</name>
<dbReference type="GO" id="GO:0031267">
    <property type="term" value="F:small GTPase binding"/>
    <property type="evidence" value="ECO:0007669"/>
    <property type="project" value="TreeGrafter"/>
</dbReference>
<dbReference type="EMBL" id="CACVBS010000056">
    <property type="protein sequence ID" value="CAA7266751.1"/>
    <property type="molecule type" value="Genomic_DNA"/>
</dbReference>
<sequence>MAEGVISENTHGKSRKADAHIARLRANRNLNTIVVGHSHLGDAGCERLFDWLTAGDHNSEGTAGESRAALDEETIQDGYLTEFQFPRSMATLELNDVGMGDIGFTALVRWLESVKERAKAFPVNLSGGEEPLRKLNLRYNPIHGTADLAQAFISSLTLSTSTPTSTISSLVLSNIPLSAEFRQILLSSLHLLPSLRQLYLSITGLTRSDAKLLAKYFGHPEGRCKLVEFYANANTMQYGGVKEIVKAMKNCWSLERVDMYANGFVGGDAADRNEEDEDPDKDEDDLEREAKSLPGITLLQPPIASSTGSACGWPGLEVLLKNIMTRNTFLKRQTAEQALQLLKYSRILLRPEAPCPTASSPQTQRSGDCTGASRPSTTPPTPTTALPHRSFRSLPTEIQLAILSSLAPILSSVQRIRIFEHAADRRTLPKLVLCLPSRSLSGSSRSHCVPDPGSLAFSGGIISQGKKVGQLGRVPEANPGQHQTYAGGACMGSNAVVCQSRTHRQNFLDSVGCDLYDPAE</sequence>
<dbReference type="SUPFAM" id="SSF52047">
    <property type="entry name" value="RNI-like"/>
    <property type="match status" value="1"/>
</dbReference>
<feature type="compositionally biased region" description="Acidic residues" evidence="4">
    <location>
        <begin position="273"/>
        <end position="287"/>
    </location>
</feature>
<evidence type="ECO:0000256" key="1">
    <source>
        <dbReference type="ARBA" id="ARBA00022468"/>
    </source>
</evidence>
<keyword evidence="3" id="KW-0677">Repeat</keyword>
<evidence type="ECO:0000313" key="6">
    <source>
        <dbReference type="Proteomes" id="UP000467700"/>
    </source>
</evidence>
<reference evidence="5 6" key="1">
    <citation type="submission" date="2020-01" db="EMBL/GenBank/DDBJ databases">
        <authorList>
            <person name="Gupta K D."/>
        </authorList>
    </citation>
    <scope>NUCLEOTIDE SEQUENCE [LARGE SCALE GENOMIC DNA]</scope>
</reference>
<keyword evidence="1" id="KW-0343">GTPase activation</keyword>
<dbReference type="GO" id="GO:0006913">
    <property type="term" value="P:nucleocytoplasmic transport"/>
    <property type="evidence" value="ECO:0007669"/>
    <property type="project" value="TreeGrafter"/>
</dbReference>
<dbReference type="OrthoDB" id="120976at2759"/>
<gene>
    <name evidence="5" type="ORF">AAE3_LOCUS8958</name>
</gene>
<dbReference type="GO" id="GO:0005096">
    <property type="term" value="F:GTPase activator activity"/>
    <property type="evidence" value="ECO:0007669"/>
    <property type="project" value="UniProtKB-KW"/>
</dbReference>
<feature type="region of interest" description="Disordered" evidence="4">
    <location>
        <begin position="353"/>
        <end position="389"/>
    </location>
</feature>
<evidence type="ECO:0000256" key="2">
    <source>
        <dbReference type="ARBA" id="ARBA00022614"/>
    </source>
</evidence>
<organism evidence="5 6">
    <name type="scientific">Cyclocybe aegerita</name>
    <name type="common">Black poplar mushroom</name>
    <name type="synonym">Agrocybe aegerita</name>
    <dbReference type="NCBI Taxonomy" id="1973307"/>
    <lineage>
        <taxon>Eukaryota</taxon>
        <taxon>Fungi</taxon>
        <taxon>Dikarya</taxon>
        <taxon>Basidiomycota</taxon>
        <taxon>Agaricomycotina</taxon>
        <taxon>Agaricomycetes</taxon>
        <taxon>Agaricomycetidae</taxon>
        <taxon>Agaricales</taxon>
        <taxon>Agaricineae</taxon>
        <taxon>Bolbitiaceae</taxon>
        <taxon>Cyclocybe</taxon>
    </lineage>
</organism>
<feature type="compositionally biased region" description="Polar residues" evidence="4">
    <location>
        <begin position="357"/>
        <end position="367"/>
    </location>
</feature>
<comment type="caution">
    <text evidence="5">The sequence shown here is derived from an EMBL/GenBank/DDBJ whole genome shotgun (WGS) entry which is preliminary data.</text>
</comment>
<evidence type="ECO:0000256" key="3">
    <source>
        <dbReference type="ARBA" id="ARBA00022737"/>
    </source>
</evidence>
<protein>
    <recommendedName>
        <fullName evidence="7">RNI-like protein</fullName>
    </recommendedName>
</protein>
<dbReference type="PANTHER" id="PTHR24113">
    <property type="entry name" value="RAN GTPASE-ACTIVATING PROTEIN 1"/>
    <property type="match status" value="1"/>
</dbReference>
<proteinExistence type="predicted"/>
<dbReference type="InterPro" id="IPR027038">
    <property type="entry name" value="RanGap"/>
</dbReference>
<dbReference type="GO" id="GO:0005634">
    <property type="term" value="C:nucleus"/>
    <property type="evidence" value="ECO:0007669"/>
    <property type="project" value="TreeGrafter"/>
</dbReference>
<dbReference type="GO" id="GO:0005829">
    <property type="term" value="C:cytosol"/>
    <property type="evidence" value="ECO:0007669"/>
    <property type="project" value="TreeGrafter"/>
</dbReference>
<feature type="region of interest" description="Disordered" evidence="4">
    <location>
        <begin position="268"/>
        <end position="288"/>
    </location>
</feature>
<accession>A0A8S0XW30</accession>
<dbReference type="GO" id="GO:0048471">
    <property type="term" value="C:perinuclear region of cytoplasm"/>
    <property type="evidence" value="ECO:0007669"/>
    <property type="project" value="TreeGrafter"/>
</dbReference>
<dbReference type="AlphaFoldDB" id="A0A8S0XW30"/>
<dbReference type="Gene3D" id="3.80.10.10">
    <property type="entry name" value="Ribonuclease Inhibitor"/>
    <property type="match status" value="1"/>
</dbReference>
<evidence type="ECO:0008006" key="7">
    <source>
        <dbReference type="Google" id="ProtNLM"/>
    </source>
</evidence>
<dbReference type="PANTHER" id="PTHR24113:SF12">
    <property type="entry name" value="RAN GTPASE-ACTIVATING PROTEIN 1"/>
    <property type="match status" value="1"/>
</dbReference>
<evidence type="ECO:0000256" key="4">
    <source>
        <dbReference type="SAM" id="MobiDB-lite"/>
    </source>
</evidence>